<feature type="transmembrane region" description="Helical" evidence="1">
    <location>
        <begin position="157"/>
        <end position="175"/>
    </location>
</feature>
<dbReference type="Proteomes" id="UP000198418">
    <property type="component" value="Unassembled WGS sequence"/>
</dbReference>
<feature type="transmembrane region" description="Helical" evidence="1">
    <location>
        <begin position="12"/>
        <end position="34"/>
    </location>
</feature>
<keyword evidence="1" id="KW-1133">Transmembrane helix</keyword>
<keyword evidence="1" id="KW-0472">Membrane</keyword>
<dbReference type="EMBL" id="FYDG01000003">
    <property type="protein sequence ID" value="SNB68704.1"/>
    <property type="molecule type" value="Genomic_DNA"/>
</dbReference>
<dbReference type="InterPro" id="IPR005804">
    <property type="entry name" value="FA_desaturase_dom"/>
</dbReference>
<dbReference type="GO" id="GO:0016717">
    <property type="term" value="F:oxidoreductase activity, acting on paired donors, with oxidation of a pair of donors resulting in the reduction of molecular oxygen to two molecules of water"/>
    <property type="evidence" value="ECO:0007669"/>
    <property type="project" value="TreeGrafter"/>
</dbReference>
<dbReference type="PANTHER" id="PTHR19353:SF19">
    <property type="entry name" value="DELTA(5) FATTY ACID DESATURASE C-RELATED"/>
    <property type="match status" value="1"/>
</dbReference>
<dbReference type="GO" id="GO:0016020">
    <property type="term" value="C:membrane"/>
    <property type="evidence" value="ECO:0007669"/>
    <property type="project" value="TreeGrafter"/>
</dbReference>
<accession>A0A212R966</accession>
<evidence type="ECO:0000259" key="2">
    <source>
        <dbReference type="Pfam" id="PF00487"/>
    </source>
</evidence>
<sequence>MSKDFARQSWIGLTLAGALIAAWVALHVFAVWRLDAVGHPFTALACLLGLTWLSTGLFIVAHDAMHGSLAPAWPKINVAVGALALRLYAGFSFRRLVVKHRLHHLAPGTDDDPDFARAGPFLWYLAFMRRYFGWREFLTVTAAVIAYQWLLGDRWPYVAFWSIPSILASFQLFWFGTYLPHRPGPEPFVDRHNARSPRMSAGASLVTCFHFGGRHHEHHLFPGLPWWRLPAAPAERTRA</sequence>
<evidence type="ECO:0000313" key="4">
    <source>
        <dbReference type="Proteomes" id="UP000198418"/>
    </source>
</evidence>
<dbReference type="AlphaFoldDB" id="A0A212R966"/>
<organism evidence="3 4">
    <name type="scientific">Rhodoblastus acidophilus</name>
    <name type="common">Rhodopseudomonas acidophila</name>
    <dbReference type="NCBI Taxonomy" id="1074"/>
    <lineage>
        <taxon>Bacteria</taxon>
        <taxon>Pseudomonadati</taxon>
        <taxon>Pseudomonadota</taxon>
        <taxon>Alphaproteobacteria</taxon>
        <taxon>Hyphomicrobiales</taxon>
        <taxon>Rhodoblastaceae</taxon>
        <taxon>Rhodoblastus</taxon>
    </lineage>
</organism>
<dbReference type="PANTHER" id="PTHR19353">
    <property type="entry name" value="FATTY ACID DESATURASE 2"/>
    <property type="match status" value="1"/>
</dbReference>
<gene>
    <name evidence="3" type="ORF">SAMN06265338_103104</name>
</gene>
<evidence type="ECO:0000256" key="1">
    <source>
        <dbReference type="SAM" id="Phobius"/>
    </source>
</evidence>
<dbReference type="InterPro" id="IPR012171">
    <property type="entry name" value="Fatty_acid_desaturase"/>
</dbReference>
<feature type="transmembrane region" description="Helical" evidence="1">
    <location>
        <begin position="132"/>
        <end position="151"/>
    </location>
</feature>
<dbReference type="Pfam" id="PF00487">
    <property type="entry name" value="FA_desaturase"/>
    <property type="match status" value="1"/>
</dbReference>
<proteinExistence type="predicted"/>
<protein>
    <submittedName>
        <fullName evidence="3">Beta-carotene ketolase (CrtW type)</fullName>
    </submittedName>
</protein>
<name>A0A212R966_RHOAC</name>
<keyword evidence="4" id="KW-1185">Reference proteome</keyword>
<reference evidence="4" key="1">
    <citation type="submission" date="2017-06" db="EMBL/GenBank/DDBJ databases">
        <authorList>
            <person name="Varghese N."/>
            <person name="Submissions S."/>
        </authorList>
    </citation>
    <scope>NUCLEOTIDE SEQUENCE [LARGE SCALE GENOMIC DNA]</scope>
    <source>
        <strain evidence="4">DSM 137</strain>
    </source>
</reference>
<dbReference type="OrthoDB" id="9792534at2"/>
<keyword evidence="1" id="KW-0812">Transmembrane</keyword>
<dbReference type="RefSeq" id="WP_088520229.1">
    <property type="nucleotide sequence ID" value="NZ_FYDG01000003.1"/>
</dbReference>
<dbReference type="GO" id="GO:0008610">
    <property type="term" value="P:lipid biosynthetic process"/>
    <property type="evidence" value="ECO:0007669"/>
    <property type="project" value="UniProtKB-ARBA"/>
</dbReference>
<feature type="transmembrane region" description="Helical" evidence="1">
    <location>
        <begin position="72"/>
        <end position="91"/>
    </location>
</feature>
<feature type="transmembrane region" description="Helical" evidence="1">
    <location>
        <begin position="41"/>
        <end position="60"/>
    </location>
</feature>
<evidence type="ECO:0000313" key="3">
    <source>
        <dbReference type="EMBL" id="SNB68704.1"/>
    </source>
</evidence>
<feature type="domain" description="Fatty acid desaturase" evidence="2">
    <location>
        <begin position="129"/>
        <end position="232"/>
    </location>
</feature>